<feature type="region of interest" description="Disordered" evidence="1">
    <location>
        <begin position="1"/>
        <end position="40"/>
    </location>
</feature>
<name>A0A6L9QAR8_9ACTN</name>
<dbReference type="AlphaFoldDB" id="A0A6L9QAR8"/>
<reference evidence="2 3" key="1">
    <citation type="submission" date="2020-01" db="EMBL/GenBank/DDBJ databases">
        <title>Insect and environment-associated Actinomycetes.</title>
        <authorList>
            <person name="Currrie C."/>
            <person name="Chevrette M."/>
            <person name="Carlson C."/>
            <person name="Stubbendieck R."/>
            <person name="Wendt-Pienkowski E."/>
        </authorList>
    </citation>
    <scope>NUCLEOTIDE SEQUENCE [LARGE SCALE GENOMIC DNA]</scope>
    <source>
        <strain evidence="2 3">SID10258</strain>
    </source>
</reference>
<feature type="compositionally biased region" description="Basic and acidic residues" evidence="1">
    <location>
        <begin position="9"/>
        <end position="40"/>
    </location>
</feature>
<dbReference type="RefSeq" id="WP_163054346.1">
    <property type="nucleotide sequence ID" value="NZ_JAAGLI010000213.1"/>
</dbReference>
<evidence type="ECO:0000313" key="2">
    <source>
        <dbReference type="EMBL" id="NEA22597.1"/>
    </source>
</evidence>
<dbReference type="EMBL" id="JAAGLI010000213">
    <property type="protein sequence ID" value="NEA22597.1"/>
    <property type="molecule type" value="Genomic_DNA"/>
</dbReference>
<evidence type="ECO:0000256" key="1">
    <source>
        <dbReference type="SAM" id="MobiDB-lite"/>
    </source>
</evidence>
<dbReference type="InterPro" id="IPR056037">
    <property type="entry name" value="DUF7620"/>
</dbReference>
<dbReference type="Pfam" id="PF24596">
    <property type="entry name" value="DUF7620"/>
    <property type="match status" value="1"/>
</dbReference>
<protein>
    <submittedName>
        <fullName evidence="2">Uncharacterized protein</fullName>
    </submittedName>
</protein>
<comment type="caution">
    <text evidence="2">The sequence shown here is derived from an EMBL/GenBank/DDBJ whole genome shotgun (WGS) entry which is preliminary data.</text>
</comment>
<evidence type="ECO:0000313" key="3">
    <source>
        <dbReference type="Proteomes" id="UP000475532"/>
    </source>
</evidence>
<organism evidence="2 3">
    <name type="scientific">Actinomadura bangladeshensis</name>
    <dbReference type="NCBI Taxonomy" id="453573"/>
    <lineage>
        <taxon>Bacteria</taxon>
        <taxon>Bacillati</taxon>
        <taxon>Actinomycetota</taxon>
        <taxon>Actinomycetes</taxon>
        <taxon>Streptosporangiales</taxon>
        <taxon>Thermomonosporaceae</taxon>
        <taxon>Actinomadura</taxon>
    </lineage>
</organism>
<accession>A0A6L9QAR8</accession>
<dbReference type="Proteomes" id="UP000475532">
    <property type="component" value="Unassembled WGS sequence"/>
</dbReference>
<gene>
    <name evidence="2" type="ORF">G3I70_08845</name>
</gene>
<sequence>MRWPWNQPHPDDGEQARAEAALERTSERLEETRRRDEAGHRLAEKIRAMRERNHLAEAIERALGEGR</sequence>
<proteinExistence type="predicted"/>